<dbReference type="Proteomes" id="UP000054560">
    <property type="component" value="Unassembled WGS sequence"/>
</dbReference>
<feature type="non-terminal residue" evidence="2">
    <location>
        <position position="1"/>
    </location>
</feature>
<feature type="region of interest" description="Disordered" evidence="1">
    <location>
        <begin position="65"/>
        <end position="94"/>
    </location>
</feature>
<evidence type="ECO:0000313" key="3">
    <source>
        <dbReference type="Proteomes" id="UP000054560"/>
    </source>
</evidence>
<proteinExistence type="predicted"/>
<evidence type="ECO:0000313" key="2">
    <source>
        <dbReference type="EMBL" id="KNC70688.1"/>
    </source>
</evidence>
<evidence type="ECO:0000256" key="1">
    <source>
        <dbReference type="SAM" id="MobiDB-lite"/>
    </source>
</evidence>
<name>A0A0L0F3D5_9EUKA</name>
<dbReference type="AlphaFoldDB" id="A0A0L0F3D5"/>
<keyword evidence="3" id="KW-1185">Reference proteome</keyword>
<reference evidence="2 3" key="1">
    <citation type="submission" date="2011-02" db="EMBL/GenBank/DDBJ databases">
        <title>The Genome Sequence of Sphaeroforma arctica JP610.</title>
        <authorList>
            <consortium name="The Broad Institute Genome Sequencing Platform"/>
            <person name="Russ C."/>
            <person name="Cuomo C."/>
            <person name="Young S.K."/>
            <person name="Zeng Q."/>
            <person name="Gargeya S."/>
            <person name="Alvarado L."/>
            <person name="Berlin A."/>
            <person name="Chapman S.B."/>
            <person name="Chen Z."/>
            <person name="Freedman E."/>
            <person name="Gellesch M."/>
            <person name="Goldberg J."/>
            <person name="Griggs A."/>
            <person name="Gujja S."/>
            <person name="Heilman E."/>
            <person name="Heiman D."/>
            <person name="Howarth C."/>
            <person name="Mehta T."/>
            <person name="Neiman D."/>
            <person name="Pearson M."/>
            <person name="Roberts A."/>
            <person name="Saif S."/>
            <person name="Shea T."/>
            <person name="Shenoy N."/>
            <person name="Sisk P."/>
            <person name="Stolte C."/>
            <person name="Sykes S."/>
            <person name="White J."/>
            <person name="Yandava C."/>
            <person name="Burger G."/>
            <person name="Gray M.W."/>
            <person name="Holland P.W.H."/>
            <person name="King N."/>
            <person name="Lang F.B.F."/>
            <person name="Roger A.J."/>
            <person name="Ruiz-Trillo I."/>
            <person name="Haas B."/>
            <person name="Nusbaum C."/>
            <person name="Birren B."/>
        </authorList>
    </citation>
    <scope>NUCLEOTIDE SEQUENCE [LARGE SCALE GENOMIC DNA]</scope>
    <source>
        <strain evidence="2 3">JP610</strain>
    </source>
</reference>
<protein>
    <submittedName>
        <fullName evidence="2">Uncharacterized protein</fullName>
    </submittedName>
</protein>
<gene>
    <name evidence="2" type="ORF">SARC_16782</name>
</gene>
<accession>A0A0L0F3D5</accession>
<dbReference type="RefSeq" id="XP_014144590.1">
    <property type="nucleotide sequence ID" value="XM_014289115.1"/>
</dbReference>
<organism evidence="2 3">
    <name type="scientific">Sphaeroforma arctica JP610</name>
    <dbReference type="NCBI Taxonomy" id="667725"/>
    <lineage>
        <taxon>Eukaryota</taxon>
        <taxon>Ichthyosporea</taxon>
        <taxon>Ichthyophonida</taxon>
        <taxon>Sphaeroforma</taxon>
    </lineage>
</organism>
<feature type="non-terminal residue" evidence="2">
    <location>
        <position position="125"/>
    </location>
</feature>
<dbReference type="GeneID" id="25917286"/>
<dbReference type="EMBL" id="KQ250467">
    <property type="protein sequence ID" value="KNC70688.1"/>
    <property type="molecule type" value="Genomic_DNA"/>
</dbReference>
<sequence>TFYRHCLNTTEPSVVPNISTVDSHAVATLPRTRRVDLIDPSSSEADTSAIVPNPNATTPFVVVTQSENKRTDNGTDVSAEPVAEPEPIPVPVPASKVTATCDKPVTYVSPYALRIVWNFVYWFAQ</sequence>